<dbReference type="Proteomes" id="UP000824145">
    <property type="component" value="Unassembled WGS sequence"/>
</dbReference>
<dbReference type="SUPFAM" id="SSF53756">
    <property type="entry name" value="UDP-Glycosyltransferase/glycogen phosphorylase"/>
    <property type="match status" value="1"/>
</dbReference>
<dbReference type="CDD" id="cd03812">
    <property type="entry name" value="GT4_CapH-like"/>
    <property type="match status" value="1"/>
</dbReference>
<evidence type="ECO:0000259" key="2">
    <source>
        <dbReference type="Pfam" id="PF13439"/>
    </source>
</evidence>
<dbReference type="AlphaFoldDB" id="A0A9D1SKD7"/>
<dbReference type="InterPro" id="IPR050194">
    <property type="entry name" value="Glycosyltransferase_grp1"/>
</dbReference>
<comment type="caution">
    <text evidence="3">The sequence shown here is derived from an EMBL/GenBank/DDBJ whole genome shotgun (WGS) entry which is preliminary data.</text>
</comment>
<dbReference type="GO" id="GO:0016757">
    <property type="term" value="F:glycosyltransferase activity"/>
    <property type="evidence" value="ECO:0007669"/>
    <property type="project" value="InterPro"/>
</dbReference>
<evidence type="ECO:0000313" key="4">
    <source>
        <dbReference type="Proteomes" id="UP000824145"/>
    </source>
</evidence>
<gene>
    <name evidence="3" type="ORF">IAB07_05190</name>
</gene>
<name>A0A9D1SKD7_9FIRM</name>
<evidence type="ECO:0000259" key="1">
    <source>
        <dbReference type="Pfam" id="PF00534"/>
    </source>
</evidence>
<dbReference type="InterPro" id="IPR001296">
    <property type="entry name" value="Glyco_trans_1"/>
</dbReference>
<sequence>MIRVLHCVKKMDRAGIETFIMNVFRNIDKKEVCFDFLCSSREHGDYDDEIRALGGNIYYTSQSNASILKHFVVIKSLAKWFKENRNNFDVVHLHADHNVSVLIYLEAMRQAKIKKVIVHSHNNSGSHIVANKLLRNICSLYKFEKFACSEEAGVWLFGKKTVKQGKVKMIPNGIDFVKYTYNPKISEAKKHELGLKGKTVFGHIGRFSMQKNHKFLIEVFSEYQKINSNSVLLLVGRGELEEQIKKQVHDLSLDDKVKFLGVRDDVSELLQAIDVFVFPSLYEGLSVVLLEVQVASLPVVTNCNISRQTIISDCVTLLPVTDPKKWAKTIADLTHIDRNAIILTDAAKAFNIKSVALMLKQYYMSLMEIYG</sequence>
<dbReference type="EMBL" id="DVNJ01000029">
    <property type="protein sequence ID" value="HIU63140.1"/>
    <property type="molecule type" value="Genomic_DNA"/>
</dbReference>
<protein>
    <submittedName>
        <fullName evidence="3">Glycosyltransferase family 1 protein</fullName>
    </submittedName>
</protein>
<dbReference type="Pfam" id="PF00534">
    <property type="entry name" value="Glycos_transf_1"/>
    <property type="match status" value="1"/>
</dbReference>
<feature type="domain" description="Glycosyl transferase family 1" evidence="1">
    <location>
        <begin position="189"/>
        <end position="336"/>
    </location>
</feature>
<dbReference type="PANTHER" id="PTHR45947">
    <property type="entry name" value="SULFOQUINOVOSYL TRANSFERASE SQD2"/>
    <property type="match status" value="1"/>
</dbReference>
<reference evidence="3" key="1">
    <citation type="submission" date="2020-10" db="EMBL/GenBank/DDBJ databases">
        <authorList>
            <person name="Gilroy R."/>
        </authorList>
    </citation>
    <scope>NUCLEOTIDE SEQUENCE</scope>
    <source>
        <strain evidence="3">9366</strain>
    </source>
</reference>
<dbReference type="InterPro" id="IPR028098">
    <property type="entry name" value="Glyco_trans_4-like_N"/>
</dbReference>
<dbReference type="PANTHER" id="PTHR45947:SF3">
    <property type="entry name" value="SULFOQUINOVOSYL TRANSFERASE SQD2"/>
    <property type="match status" value="1"/>
</dbReference>
<organism evidence="3 4">
    <name type="scientific">Candidatus Caccalectryoclostridium excrementigallinarum</name>
    <dbReference type="NCBI Taxonomy" id="2840710"/>
    <lineage>
        <taxon>Bacteria</taxon>
        <taxon>Bacillati</taxon>
        <taxon>Bacillota</taxon>
        <taxon>Clostridia</taxon>
        <taxon>Christensenellales</taxon>
        <taxon>Christensenellaceae</taxon>
        <taxon>Christensenellaceae incertae sedis</taxon>
        <taxon>Candidatus Caccalectryoclostridium</taxon>
    </lineage>
</organism>
<dbReference type="Pfam" id="PF13439">
    <property type="entry name" value="Glyco_transf_4"/>
    <property type="match status" value="1"/>
</dbReference>
<reference evidence="3" key="2">
    <citation type="journal article" date="2021" name="PeerJ">
        <title>Extensive microbial diversity within the chicken gut microbiome revealed by metagenomics and culture.</title>
        <authorList>
            <person name="Gilroy R."/>
            <person name="Ravi A."/>
            <person name="Getino M."/>
            <person name="Pursley I."/>
            <person name="Horton D.L."/>
            <person name="Alikhan N.F."/>
            <person name="Baker D."/>
            <person name="Gharbi K."/>
            <person name="Hall N."/>
            <person name="Watson M."/>
            <person name="Adriaenssens E.M."/>
            <person name="Foster-Nyarko E."/>
            <person name="Jarju S."/>
            <person name="Secka A."/>
            <person name="Antonio M."/>
            <person name="Oren A."/>
            <person name="Chaudhuri R.R."/>
            <person name="La Ragione R."/>
            <person name="Hildebrand F."/>
            <person name="Pallen M.J."/>
        </authorList>
    </citation>
    <scope>NUCLEOTIDE SEQUENCE</scope>
    <source>
        <strain evidence="3">9366</strain>
    </source>
</reference>
<feature type="domain" description="Glycosyltransferase subfamily 4-like N-terminal" evidence="2">
    <location>
        <begin position="15"/>
        <end position="175"/>
    </location>
</feature>
<proteinExistence type="predicted"/>
<dbReference type="Gene3D" id="3.40.50.2000">
    <property type="entry name" value="Glycogen Phosphorylase B"/>
    <property type="match status" value="2"/>
</dbReference>
<evidence type="ECO:0000313" key="3">
    <source>
        <dbReference type="EMBL" id="HIU63140.1"/>
    </source>
</evidence>
<accession>A0A9D1SKD7</accession>